<sequence length="211" mass="24817">MPIYSYTCSCQIKNYITTKSFHSIDEIFKAKYYDKYIQLKKQRLTALHCREQIPHIKINDDEKCPIHLISDKNDIYNDETYLAERFSGKSLDLTYKAFNEANIFEIGPWFASFAILYWGDVHYGWLYNLNNFSISQTPPTLRLSEALETKLLIHIQNDTNLFKEEISQGLASTNIIQPIRNIITDYSYSPLHMLGFLIHQLKNDINTYLLR</sequence>
<dbReference type="EMBL" id="MK072248">
    <property type="protein sequence ID" value="AYV80756.1"/>
    <property type="molecule type" value="Genomic_DNA"/>
</dbReference>
<accession>A0A3G5A0K6</accession>
<proteinExistence type="predicted"/>
<gene>
    <name evidence="1" type="ORF">Harvfovirus6_6</name>
</gene>
<reference evidence="1" key="1">
    <citation type="submission" date="2018-10" db="EMBL/GenBank/DDBJ databases">
        <title>Hidden diversity of soil giant viruses.</title>
        <authorList>
            <person name="Schulz F."/>
            <person name="Alteio L."/>
            <person name="Goudeau D."/>
            <person name="Ryan E.M."/>
            <person name="Malmstrom R.R."/>
            <person name="Blanchard J."/>
            <person name="Woyke T."/>
        </authorList>
    </citation>
    <scope>NUCLEOTIDE SEQUENCE</scope>
    <source>
        <strain evidence="1">HAV1</strain>
    </source>
</reference>
<name>A0A3G5A0K6_9VIRU</name>
<evidence type="ECO:0000313" key="1">
    <source>
        <dbReference type="EMBL" id="AYV80756.1"/>
    </source>
</evidence>
<organism evidence="1">
    <name type="scientific">Harvfovirus sp</name>
    <dbReference type="NCBI Taxonomy" id="2487768"/>
    <lineage>
        <taxon>Viruses</taxon>
        <taxon>Varidnaviria</taxon>
        <taxon>Bamfordvirae</taxon>
        <taxon>Nucleocytoviricota</taxon>
        <taxon>Megaviricetes</taxon>
        <taxon>Imitervirales</taxon>
        <taxon>Mimiviridae</taxon>
        <taxon>Klosneuvirinae</taxon>
    </lineage>
</organism>
<protein>
    <submittedName>
        <fullName evidence="1">Uncharacterized protein</fullName>
    </submittedName>
</protein>